<dbReference type="EMBL" id="CP104003">
    <property type="protein sequence ID" value="UWM53733.1"/>
    <property type="molecule type" value="Genomic_DNA"/>
</dbReference>
<dbReference type="PANTHER" id="PTHR43135:SF3">
    <property type="entry name" value="ALPHA-D-RIBOSE 1-METHYLPHOSPHONATE 5-TRIPHOSPHATE DIPHOSPHATASE"/>
    <property type="match status" value="1"/>
</dbReference>
<evidence type="ECO:0000313" key="2">
    <source>
        <dbReference type="EMBL" id="UWM53733.1"/>
    </source>
</evidence>
<dbReference type="InterPro" id="IPR051781">
    <property type="entry name" value="Metallo-dep_Hydrolase"/>
</dbReference>
<dbReference type="AlphaFoldDB" id="A0A9E7UA14"/>
<dbReference type="Pfam" id="PF01979">
    <property type="entry name" value="Amidohydro_1"/>
    <property type="match status" value="1"/>
</dbReference>
<dbReference type="CDD" id="cd01299">
    <property type="entry name" value="Met_dep_hydrolase_A"/>
    <property type="match status" value="1"/>
</dbReference>
<evidence type="ECO:0000259" key="1">
    <source>
        <dbReference type="Pfam" id="PF01979"/>
    </source>
</evidence>
<dbReference type="Proteomes" id="UP001057580">
    <property type="component" value="Chromosome"/>
</dbReference>
<accession>A0A9E7UA14</accession>
<dbReference type="RefSeq" id="WP_260592727.1">
    <property type="nucleotide sequence ID" value="NZ_CP104003.1"/>
</dbReference>
<dbReference type="PANTHER" id="PTHR43135">
    <property type="entry name" value="ALPHA-D-RIBOSE 1-METHYLPHOSPHONATE 5-TRIPHOSPHATE DIPHOSPHATASE"/>
    <property type="match status" value="1"/>
</dbReference>
<dbReference type="Gene3D" id="2.30.40.10">
    <property type="entry name" value="Urease, subunit C, domain 1"/>
    <property type="match status" value="1"/>
</dbReference>
<dbReference type="InterPro" id="IPR057744">
    <property type="entry name" value="OTAase-like"/>
</dbReference>
<dbReference type="InterPro" id="IPR006680">
    <property type="entry name" value="Amidohydro-rel"/>
</dbReference>
<dbReference type="SUPFAM" id="SSF51338">
    <property type="entry name" value="Composite domain of metallo-dependent hydrolases"/>
    <property type="match status" value="1"/>
</dbReference>
<gene>
    <name evidence="2" type="ORF">N0B31_16540</name>
</gene>
<feature type="domain" description="Amidohydrolase-related" evidence="1">
    <location>
        <begin position="56"/>
        <end position="405"/>
    </location>
</feature>
<name>A0A9E7UA14_9EURY</name>
<proteinExistence type="predicted"/>
<dbReference type="GO" id="GO:0016810">
    <property type="term" value="F:hydrolase activity, acting on carbon-nitrogen (but not peptide) bonds"/>
    <property type="evidence" value="ECO:0007669"/>
    <property type="project" value="InterPro"/>
</dbReference>
<evidence type="ECO:0000313" key="3">
    <source>
        <dbReference type="Proteomes" id="UP001057580"/>
    </source>
</evidence>
<reference evidence="2" key="1">
    <citation type="submission" date="2022-09" db="EMBL/GenBank/DDBJ databases">
        <title>Diverse halophilic archaea isolated from saline environments.</title>
        <authorList>
            <person name="Cui H.-L."/>
        </authorList>
    </citation>
    <scope>NUCLEOTIDE SEQUENCE</scope>
    <source>
        <strain evidence="2">ZS-35-S2</strain>
    </source>
</reference>
<keyword evidence="3" id="KW-1185">Reference proteome</keyword>
<sequence>MTDETTYHVDCGTLLTGDGETIEDARVLVTADRVETVGTQEDVPEVGDRVDHSGETVLPGLIDAHLHLQGSRTMDPMDWVTESTALGTARATADLRSLLSAGFTSVRDVGSTTGLGLRDAVAAGEIPGPRIYTSGQAISQTGGHGDSHSLPHEWVVDTGIGISTLADGADECRKEARKRVRDGVDCLKIMTTGGVLSERDAPDQSQFTDREVQALVEEAHRVGIPVASHAQGTAGVERALENGVDTIEHGFYLEDRTLELFVQTDATFVPTMAIMHRIVEYGADHGVPEHGLRKAREAYEAHVDSITRAHEAGVAIATGTDFLGPALVPHGENALELELLVEEIGFDEQAAIEAATGVAARTVPGDDVGVLEAGRYADFVVADDPLSDVGSLREPVAVYKGGKRVEL</sequence>
<protein>
    <submittedName>
        <fullName evidence="2">Amidohydrolase family protein</fullName>
    </submittedName>
</protein>
<dbReference type="GeneID" id="74944064"/>
<dbReference type="KEGG" id="ssai:N0B31_16540"/>
<dbReference type="SUPFAM" id="SSF51556">
    <property type="entry name" value="Metallo-dependent hydrolases"/>
    <property type="match status" value="1"/>
</dbReference>
<dbReference type="InterPro" id="IPR011059">
    <property type="entry name" value="Metal-dep_hydrolase_composite"/>
</dbReference>
<dbReference type="Gene3D" id="3.20.20.140">
    <property type="entry name" value="Metal-dependent hydrolases"/>
    <property type="match status" value="1"/>
</dbReference>
<dbReference type="InterPro" id="IPR032466">
    <property type="entry name" value="Metal_Hydrolase"/>
</dbReference>
<organism evidence="2 3">
    <name type="scientific">Salinirubellus salinus</name>
    <dbReference type="NCBI Taxonomy" id="1364945"/>
    <lineage>
        <taxon>Archaea</taxon>
        <taxon>Methanobacteriati</taxon>
        <taxon>Methanobacteriota</taxon>
        <taxon>Stenosarchaea group</taxon>
        <taxon>Halobacteria</taxon>
        <taxon>Halobacteriales</taxon>
        <taxon>Natronomonadaceae</taxon>
        <taxon>Salinirubellus</taxon>
    </lineage>
</organism>